<dbReference type="SMART" id="SM00913">
    <property type="entry name" value="IBN_N"/>
    <property type="match status" value="1"/>
</dbReference>
<dbReference type="InterPro" id="IPR011989">
    <property type="entry name" value="ARM-like"/>
</dbReference>
<dbReference type="InterPro" id="IPR016024">
    <property type="entry name" value="ARM-type_fold"/>
</dbReference>
<dbReference type="FunFam" id="1.25.10.10:FF:000028">
    <property type="entry name" value="Transportin-1 isoform 1"/>
    <property type="match status" value="1"/>
</dbReference>
<dbReference type="GO" id="GO:0031981">
    <property type="term" value="C:nuclear lumen"/>
    <property type="evidence" value="ECO:0007669"/>
    <property type="project" value="UniProtKB-ARBA"/>
</dbReference>
<dbReference type="GO" id="GO:0006606">
    <property type="term" value="P:protein import into nucleus"/>
    <property type="evidence" value="ECO:0007669"/>
    <property type="project" value="InterPro"/>
</dbReference>
<evidence type="ECO:0000256" key="3">
    <source>
        <dbReference type="ARBA" id="ARBA00005459"/>
    </source>
</evidence>
<feature type="region of interest" description="Disordered" evidence="12">
    <location>
        <begin position="616"/>
        <end position="649"/>
    </location>
</feature>
<dbReference type="Pfam" id="PF03810">
    <property type="entry name" value="IBN_N"/>
    <property type="match status" value="1"/>
</dbReference>
<dbReference type="InterPro" id="IPR001494">
    <property type="entry name" value="Importin-beta_N"/>
</dbReference>
<dbReference type="Gene3D" id="1.25.10.10">
    <property type="entry name" value="Leucine-rich Repeat Variant"/>
    <property type="match status" value="2"/>
</dbReference>
<keyword evidence="13" id="KW-1133">Transmembrane helix</keyword>
<feature type="domain" description="Importin N-terminal" evidence="14">
    <location>
        <begin position="305"/>
        <end position="373"/>
    </location>
</feature>
<reference evidence="15 16" key="2">
    <citation type="journal article" date="2014" name="J. Gen. Appl. Microbiol.">
        <title>The early diverging ascomycetous budding yeast Saitoella complicata has three histone deacetylases belonging to the Clr6, Hos2, and Rpd3 lineages.</title>
        <authorList>
            <person name="Nishida H."/>
            <person name="Matsumoto T."/>
            <person name="Kondo S."/>
            <person name="Hamamoto M."/>
            <person name="Yoshikawa H."/>
        </authorList>
    </citation>
    <scope>NUCLEOTIDE SEQUENCE [LARGE SCALE GENOMIC DNA]</scope>
    <source>
        <strain evidence="15 16">NRRL Y-17804</strain>
    </source>
</reference>
<keyword evidence="4" id="KW-0813">Transport</keyword>
<organism evidence="15 16">
    <name type="scientific">Saitoella complicata (strain BCRC 22490 / CBS 7301 / JCM 7358 / NBRC 10748 / NRRL Y-17804)</name>
    <dbReference type="NCBI Taxonomy" id="698492"/>
    <lineage>
        <taxon>Eukaryota</taxon>
        <taxon>Fungi</taxon>
        <taxon>Dikarya</taxon>
        <taxon>Ascomycota</taxon>
        <taxon>Taphrinomycotina</taxon>
        <taxon>Taphrinomycotina incertae sedis</taxon>
        <taxon>Saitoella</taxon>
    </lineage>
</organism>
<dbReference type="InterPro" id="IPR021133">
    <property type="entry name" value="HEAT_type_2"/>
</dbReference>
<keyword evidence="8" id="KW-0007">Acetylation</keyword>
<evidence type="ECO:0000256" key="12">
    <source>
        <dbReference type="SAM" id="MobiDB-lite"/>
    </source>
</evidence>
<dbReference type="Pfam" id="PF08591">
    <property type="entry name" value="RNR_inhib"/>
    <property type="match status" value="1"/>
</dbReference>
<evidence type="ECO:0000256" key="11">
    <source>
        <dbReference type="PROSITE-ProRule" id="PRU00103"/>
    </source>
</evidence>
<comment type="similarity">
    <text evidence="10">Belongs to the importin beta family. Importin beta-2 subfamily.</text>
</comment>
<evidence type="ECO:0000256" key="8">
    <source>
        <dbReference type="ARBA" id="ARBA00022990"/>
    </source>
</evidence>
<evidence type="ECO:0000256" key="5">
    <source>
        <dbReference type="ARBA" id="ARBA00022490"/>
    </source>
</evidence>
<dbReference type="Pfam" id="PF25574">
    <property type="entry name" value="TPR_IMB1"/>
    <property type="match status" value="1"/>
</dbReference>
<evidence type="ECO:0000256" key="7">
    <source>
        <dbReference type="ARBA" id="ARBA00022927"/>
    </source>
</evidence>
<name>A0A0E9NK63_SAICN</name>
<feature type="compositionally biased region" description="Acidic residues" evidence="12">
    <location>
        <begin position="632"/>
        <end position="649"/>
    </location>
</feature>
<sequence length="1189" mass="132104">MSSGIFSRCIFSLHILTSHSRPSVGMRVRKSVNAGYKTKTQSIFPTTEKNVTPPPTFILSTSSTLFNPAAAPHGLLPFSAGPVKSLKRSRSDQDDEVEPLSQDVIMGDGGRLAGSQRNFLAAHREALNLPQCYGQVKASCVFEDECISCASEDVAVGTIRSSARYYHDCSTGTTKSRLIVLVFLFLSLSLSALLLTVMFICRFWVFMFARFGYGWRLLLAGAGFFDTFVVRERGRTFVYVCYSEIPYELNHQHTCNGLHSPLEGPFDKYHTFKMSWNGPDQATLAQLTQILQNSISESAQARNAANQHLEQAKSLPDLNNYLAYILVRSTDQEIPVRSAAGLLLKNNARLYYHDIAEPVLNFVKEAVLNGLADDQHLIRSIAGNVITTIVSRGGVIAWPEVLPRLMDMLDNSTGATQEGAFSALCKICEDSSHELDQDYNGQRPLNFMIPKFLTFCENPNPKLRENAIFCLNQFVMIKSQSLNIHIDSFLAAIFNLATDTTPEVRKNVCQALVQLLDARPDKIEPNLNSIVEYMMYSTSDDDETVALEACEFWLTIAENDDLRLKLEPYLPRIVPMLLKGMIYTDMDVFALGGDEDDANVPDRLEDIKPVFAHGKKHTLQSQGAGNGNAGGDGDDDEDDEDYDDDEEDEDDIYAEWNLRKCSAAALDVLATVFPMSLLQSALPHLKEQLFNADWKVREAGVLALGAIADGCMDGIMPHLPEIFPYLISLLKDPKPLVRQITCWTLGRYARWAAALTTEAEMKMYYEPLVEGLLRMVLDNHKRVQEAGCSAFANLEEISGAVLLPYMIPILKSFQMAFQKYQHKNLLILYDAVQTLADSIGGALNNSDYINLLMPPLIEKWQALADDDRDLFPLLECLSAVTAALGSGFIPFAQPVFSRCIHILSSTIAQLQACAQDPSLEWPDKDFLITSLDLLSGVVQALGQNSSQLMLTSNPPVVQLLSVCMQDEVAEVRQSAYALLGDMAIQCFDTIRPYIQSVMTELIPQIEPRTDAFSVCNNAAWAAGEIALQMGAEMAPWVEQLMGRLVPLLNAKGTPHTVRENAAITLGRLGLVCAEPVAAQLDQYAASWCEVLANVRDNEEKDSAFRGMCTIISKNPNALNPYFIQFCTAVGRWQEPSAELANMFHQILIGYKSIMDPATWAQSLQHLTPEVQAGLQNERERKWSSELKKR</sequence>
<dbReference type="GO" id="GO:0005737">
    <property type="term" value="C:cytoplasm"/>
    <property type="evidence" value="ECO:0007669"/>
    <property type="project" value="UniProtKB-SubCell"/>
</dbReference>
<feature type="repeat" description="HEAT" evidence="11">
    <location>
        <begin position="722"/>
        <end position="760"/>
    </location>
</feature>
<reference evidence="15 16" key="1">
    <citation type="journal article" date="2011" name="J. Gen. Appl. Microbiol.">
        <title>Draft genome sequencing of the enigmatic yeast Saitoella complicata.</title>
        <authorList>
            <person name="Nishida H."/>
            <person name="Hamamoto M."/>
            <person name="Sugiyama J."/>
        </authorList>
    </citation>
    <scope>NUCLEOTIDE SEQUENCE [LARGE SCALE GENOMIC DNA]</scope>
    <source>
        <strain evidence="15 16">NRRL Y-17804</strain>
    </source>
</reference>
<dbReference type="EMBL" id="BACD03000029">
    <property type="protein sequence ID" value="GAO50076.1"/>
    <property type="molecule type" value="Genomic_DNA"/>
</dbReference>
<dbReference type="SUPFAM" id="SSF48371">
    <property type="entry name" value="ARM repeat"/>
    <property type="match status" value="1"/>
</dbReference>
<dbReference type="STRING" id="698492.A0A0E9NK63"/>
<dbReference type="Pfam" id="PF02985">
    <property type="entry name" value="HEAT"/>
    <property type="match status" value="1"/>
</dbReference>
<keyword evidence="5" id="KW-0963">Cytoplasm</keyword>
<keyword evidence="13" id="KW-0472">Membrane</keyword>
<evidence type="ECO:0000256" key="2">
    <source>
        <dbReference type="ARBA" id="ARBA00004496"/>
    </source>
</evidence>
<evidence type="ECO:0000256" key="1">
    <source>
        <dbReference type="ARBA" id="ARBA00004123"/>
    </source>
</evidence>
<dbReference type="PANTHER" id="PTHR10527">
    <property type="entry name" value="IMPORTIN BETA"/>
    <property type="match status" value="1"/>
</dbReference>
<dbReference type="OMA" id="SNIMMEY"/>
<evidence type="ECO:0000259" key="14">
    <source>
        <dbReference type="PROSITE" id="PS50166"/>
    </source>
</evidence>
<dbReference type="PROSITE" id="PS50077">
    <property type="entry name" value="HEAT_REPEAT"/>
    <property type="match status" value="1"/>
</dbReference>
<evidence type="ECO:0000313" key="15">
    <source>
        <dbReference type="EMBL" id="GAO50076.1"/>
    </source>
</evidence>
<dbReference type="Pfam" id="PF13513">
    <property type="entry name" value="HEAT_EZ"/>
    <property type="match status" value="1"/>
</dbReference>
<reference evidence="15 16" key="3">
    <citation type="journal article" date="2015" name="Genome Announc.">
        <title>Draft Genome Sequence of the Archiascomycetous Yeast Saitoella complicata.</title>
        <authorList>
            <person name="Yamauchi K."/>
            <person name="Kondo S."/>
            <person name="Hamamoto M."/>
            <person name="Takahashi Y."/>
            <person name="Ogura Y."/>
            <person name="Hayashi T."/>
            <person name="Nishida H."/>
        </authorList>
    </citation>
    <scope>NUCLEOTIDE SEQUENCE [LARGE SCALE GENOMIC DNA]</scope>
    <source>
        <strain evidence="15 16">NRRL Y-17804</strain>
    </source>
</reference>
<proteinExistence type="inferred from homology"/>
<comment type="caution">
    <text evidence="15">The sequence shown here is derived from an EMBL/GenBank/DDBJ whole genome shotgun (WGS) entry which is preliminary data.</text>
</comment>
<dbReference type="PROSITE" id="PS50166">
    <property type="entry name" value="IMPORTIN_B_NT"/>
    <property type="match status" value="1"/>
</dbReference>
<dbReference type="InterPro" id="IPR013900">
    <property type="entry name" value="RNR_inhibitor"/>
</dbReference>
<comment type="similarity">
    <text evidence="3">Belongs to the DIF1/spd1 family.</text>
</comment>
<dbReference type="GO" id="GO:0031267">
    <property type="term" value="F:small GTPase binding"/>
    <property type="evidence" value="ECO:0007669"/>
    <property type="project" value="InterPro"/>
</dbReference>
<keyword evidence="13" id="KW-0812">Transmembrane</keyword>
<evidence type="ECO:0000256" key="13">
    <source>
        <dbReference type="SAM" id="Phobius"/>
    </source>
</evidence>
<dbReference type="InterPro" id="IPR000357">
    <property type="entry name" value="HEAT"/>
</dbReference>
<protein>
    <recommendedName>
        <fullName evidence="14">Importin N-terminal domain-containing protein</fullName>
    </recommendedName>
</protein>
<dbReference type="Proteomes" id="UP000033140">
    <property type="component" value="Unassembled WGS sequence"/>
</dbReference>
<evidence type="ECO:0000256" key="9">
    <source>
        <dbReference type="ARBA" id="ARBA00023242"/>
    </source>
</evidence>
<evidence type="ECO:0000256" key="6">
    <source>
        <dbReference type="ARBA" id="ARBA00022737"/>
    </source>
</evidence>
<evidence type="ECO:0000313" key="16">
    <source>
        <dbReference type="Proteomes" id="UP000033140"/>
    </source>
</evidence>
<feature type="transmembrane region" description="Helical" evidence="13">
    <location>
        <begin position="178"/>
        <end position="201"/>
    </location>
</feature>
<accession>A0A0E9NK63</accession>
<keyword evidence="6" id="KW-0677">Repeat</keyword>
<evidence type="ECO:0000256" key="10">
    <source>
        <dbReference type="ARBA" id="ARBA00038423"/>
    </source>
</evidence>
<dbReference type="AlphaFoldDB" id="A0A0E9NK63"/>
<keyword evidence="16" id="KW-1185">Reference proteome</keyword>
<gene>
    <name evidence="15" type="ORF">G7K_4211-t1</name>
</gene>
<keyword evidence="9" id="KW-0539">Nucleus</keyword>
<dbReference type="InterPro" id="IPR058584">
    <property type="entry name" value="IMB1_TNPO1-like_TPR"/>
</dbReference>
<keyword evidence="7" id="KW-0653">Protein transport</keyword>
<evidence type="ECO:0000256" key="4">
    <source>
        <dbReference type="ARBA" id="ARBA00022448"/>
    </source>
</evidence>
<dbReference type="InterPro" id="IPR040122">
    <property type="entry name" value="Importin_beta"/>
</dbReference>
<comment type="subcellular location">
    <subcellularLocation>
        <location evidence="2">Cytoplasm</location>
    </subcellularLocation>
    <subcellularLocation>
        <location evidence="1">Nucleus</location>
    </subcellularLocation>
</comment>